<dbReference type="InterPro" id="IPR039422">
    <property type="entry name" value="MarR/SlyA-like"/>
</dbReference>
<dbReference type="SUPFAM" id="SSF46785">
    <property type="entry name" value="Winged helix' DNA-binding domain"/>
    <property type="match status" value="1"/>
</dbReference>
<dbReference type="PROSITE" id="PS50995">
    <property type="entry name" value="HTH_MARR_2"/>
    <property type="match status" value="1"/>
</dbReference>
<name>A0A4Q5J1H7_9ACTN</name>
<organism evidence="5 6">
    <name type="scientific">Nocardioides iriomotensis</name>
    <dbReference type="NCBI Taxonomy" id="715784"/>
    <lineage>
        <taxon>Bacteria</taxon>
        <taxon>Bacillati</taxon>
        <taxon>Actinomycetota</taxon>
        <taxon>Actinomycetes</taxon>
        <taxon>Propionibacteriales</taxon>
        <taxon>Nocardioidaceae</taxon>
        <taxon>Nocardioides</taxon>
    </lineage>
</organism>
<evidence type="ECO:0000256" key="3">
    <source>
        <dbReference type="ARBA" id="ARBA00023163"/>
    </source>
</evidence>
<dbReference type="GO" id="GO:0006950">
    <property type="term" value="P:response to stress"/>
    <property type="evidence" value="ECO:0007669"/>
    <property type="project" value="TreeGrafter"/>
</dbReference>
<dbReference type="PROSITE" id="PS01117">
    <property type="entry name" value="HTH_MARR_1"/>
    <property type="match status" value="1"/>
</dbReference>
<keyword evidence="2" id="KW-0238">DNA-binding</keyword>
<dbReference type="RefSeq" id="WP_129987009.1">
    <property type="nucleotide sequence ID" value="NZ_SDPU01000021.1"/>
</dbReference>
<protein>
    <submittedName>
        <fullName evidence="5">MarR family transcriptional regulator</fullName>
    </submittedName>
</protein>
<dbReference type="OrthoDB" id="122135at2"/>
<comment type="caution">
    <text evidence="5">The sequence shown here is derived from an EMBL/GenBank/DDBJ whole genome shotgun (WGS) entry which is preliminary data.</text>
</comment>
<evidence type="ECO:0000313" key="6">
    <source>
        <dbReference type="Proteomes" id="UP000291189"/>
    </source>
</evidence>
<dbReference type="Proteomes" id="UP000291189">
    <property type="component" value="Unassembled WGS sequence"/>
</dbReference>
<keyword evidence="3" id="KW-0804">Transcription</keyword>
<dbReference type="InterPro" id="IPR036388">
    <property type="entry name" value="WH-like_DNA-bd_sf"/>
</dbReference>
<feature type="domain" description="HTH marR-type" evidence="4">
    <location>
        <begin position="2"/>
        <end position="143"/>
    </location>
</feature>
<gene>
    <name evidence="5" type="ORF">ETU37_09405</name>
</gene>
<dbReference type="EMBL" id="SDPU01000021">
    <property type="protein sequence ID" value="RYU12234.1"/>
    <property type="molecule type" value="Genomic_DNA"/>
</dbReference>
<accession>A0A4Q5J1H7</accession>
<dbReference type="PANTHER" id="PTHR33164">
    <property type="entry name" value="TRANSCRIPTIONAL REGULATOR, MARR FAMILY"/>
    <property type="match status" value="1"/>
</dbReference>
<evidence type="ECO:0000256" key="2">
    <source>
        <dbReference type="ARBA" id="ARBA00023125"/>
    </source>
</evidence>
<dbReference type="PANTHER" id="PTHR33164:SF43">
    <property type="entry name" value="HTH-TYPE TRANSCRIPTIONAL REPRESSOR YETL"/>
    <property type="match status" value="1"/>
</dbReference>
<evidence type="ECO:0000259" key="4">
    <source>
        <dbReference type="PROSITE" id="PS50995"/>
    </source>
</evidence>
<dbReference type="InterPro" id="IPR000835">
    <property type="entry name" value="HTH_MarR-typ"/>
</dbReference>
<dbReference type="Pfam" id="PF12802">
    <property type="entry name" value="MarR_2"/>
    <property type="match status" value="1"/>
</dbReference>
<dbReference type="InterPro" id="IPR036390">
    <property type="entry name" value="WH_DNA-bd_sf"/>
</dbReference>
<dbReference type="InterPro" id="IPR023187">
    <property type="entry name" value="Tscrpt_reg_MarR-type_CS"/>
</dbReference>
<reference evidence="5 6" key="1">
    <citation type="submission" date="2019-01" db="EMBL/GenBank/DDBJ databases">
        <title>Nocardioides guangzhouensis sp. nov., an actinobacterium isolated from soil.</title>
        <authorList>
            <person name="Fu Y."/>
            <person name="Cai Y."/>
            <person name="Lin Z."/>
            <person name="Chen P."/>
        </authorList>
    </citation>
    <scope>NUCLEOTIDE SEQUENCE [LARGE SCALE GENOMIC DNA]</scope>
    <source>
        <strain evidence="5 6">NBRC 105384</strain>
    </source>
</reference>
<dbReference type="Gene3D" id="1.10.10.10">
    <property type="entry name" value="Winged helix-like DNA-binding domain superfamily/Winged helix DNA-binding domain"/>
    <property type="match status" value="1"/>
</dbReference>
<evidence type="ECO:0000256" key="1">
    <source>
        <dbReference type="ARBA" id="ARBA00023015"/>
    </source>
</evidence>
<keyword evidence="6" id="KW-1185">Reference proteome</keyword>
<dbReference type="AlphaFoldDB" id="A0A4Q5J1H7"/>
<proteinExistence type="predicted"/>
<keyword evidence="1" id="KW-0805">Transcription regulation</keyword>
<dbReference type="SMART" id="SM00347">
    <property type="entry name" value="HTH_MARR"/>
    <property type="match status" value="1"/>
</dbReference>
<dbReference type="GO" id="GO:0003677">
    <property type="term" value="F:DNA binding"/>
    <property type="evidence" value="ECO:0007669"/>
    <property type="project" value="UniProtKB-KW"/>
</dbReference>
<dbReference type="GO" id="GO:0003700">
    <property type="term" value="F:DNA-binding transcription factor activity"/>
    <property type="evidence" value="ECO:0007669"/>
    <property type="project" value="InterPro"/>
</dbReference>
<sequence length="150" mass="16599">MGEKYVDAMPLAAALLRRPTVLMRHEVMAGLAAAGYADILPAHLGVFQHPGPDGMRPGVLATRTYASKQAMNHLLHQLEEGGYLVRETASGDRRTRIVRLTERGWDAAGVIQQTMLDVDKAWEGALGEETYRELRHGLERLEGVLDTVRL</sequence>
<evidence type="ECO:0000313" key="5">
    <source>
        <dbReference type="EMBL" id="RYU12234.1"/>
    </source>
</evidence>